<name>A0ACB9E5N4_CICIN</name>
<dbReference type="EMBL" id="CM042012">
    <property type="protein sequence ID" value="KAI3753928.1"/>
    <property type="molecule type" value="Genomic_DNA"/>
</dbReference>
<keyword evidence="2" id="KW-1185">Reference proteome</keyword>
<evidence type="ECO:0000313" key="1">
    <source>
        <dbReference type="EMBL" id="KAI3753928.1"/>
    </source>
</evidence>
<evidence type="ECO:0000313" key="2">
    <source>
        <dbReference type="Proteomes" id="UP001055811"/>
    </source>
</evidence>
<proteinExistence type="predicted"/>
<reference evidence="1 2" key="2">
    <citation type="journal article" date="2022" name="Mol. Ecol. Resour.">
        <title>The genomes of chicory, endive, great burdock and yacon provide insights into Asteraceae paleo-polyploidization history and plant inulin production.</title>
        <authorList>
            <person name="Fan W."/>
            <person name="Wang S."/>
            <person name="Wang H."/>
            <person name="Wang A."/>
            <person name="Jiang F."/>
            <person name="Liu H."/>
            <person name="Zhao H."/>
            <person name="Xu D."/>
            <person name="Zhang Y."/>
        </authorList>
    </citation>
    <scope>NUCLEOTIDE SEQUENCE [LARGE SCALE GENOMIC DNA]</scope>
    <source>
        <strain evidence="2">cv. Punajuju</strain>
        <tissue evidence="1">Leaves</tissue>
    </source>
</reference>
<protein>
    <submittedName>
        <fullName evidence="1">Uncharacterized protein</fullName>
    </submittedName>
</protein>
<accession>A0ACB9E5N4</accession>
<organism evidence="1 2">
    <name type="scientific">Cichorium intybus</name>
    <name type="common">Chicory</name>
    <dbReference type="NCBI Taxonomy" id="13427"/>
    <lineage>
        <taxon>Eukaryota</taxon>
        <taxon>Viridiplantae</taxon>
        <taxon>Streptophyta</taxon>
        <taxon>Embryophyta</taxon>
        <taxon>Tracheophyta</taxon>
        <taxon>Spermatophyta</taxon>
        <taxon>Magnoliopsida</taxon>
        <taxon>eudicotyledons</taxon>
        <taxon>Gunneridae</taxon>
        <taxon>Pentapetalae</taxon>
        <taxon>asterids</taxon>
        <taxon>campanulids</taxon>
        <taxon>Asterales</taxon>
        <taxon>Asteraceae</taxon>
        <taxon>Cichorioideae</taxon>
        <taxon>Cichorieae</taxon>
        <taxon>Cichoriinae</taxon>
        <taxon>Cichorium</taxon>
    </lineage>
</organism>
<reference evidence="2" key="1">
    <citation type="journal article" date="2022" name="Mol. Ecol. Resour.">
        <title>The genomes of chicory, endive, great burdock and yacon provide insights into Asteraceae palaeo-polyploidization history and plant inulin production.</title>
        <authorList>
            <person name="Fan W."/>
            <person name="Wang S."/>
            <person name="Wang H."/>
            <person name="Wang A."/>
            <person name="Jiang F."/>
            <person name="Liu H."/>
            <person name="Zhao H."/>
            <person name="Xu D."/>
            <person name="Zhang Y."/>
        </authorList>
    </citation>
    <scope>NUCLEOTIDE SEQUENCE [LARGE SCALE GENOMIC DNA]</scope>
    <source>
        <strain evidence="2">cv. Punajuju</strain>
    </source>
</reference>
<dbReference type="Proteomes" id="UP001055811">
    <property type="component" value="Linkage Group LG04"/>
</dbReference>
<comment type="caution">
    <text evidence="1">The sequence shown here is derived from an EMBL/GenBank/DDBJ whole genome shotgun (WGS) entry which is preliminary data.</text>
</comment>
<gene>
    <name evidence="1" type="ORF">L2E82_25993</name>
</gene>
<sequence>MPTKEAVKTSILSTRWKNIWASIPTIDFDDDLLDAMKVDDDSHCPDVTSFMNFVERVLRLRDASNMKKFCLSYEDYAEKLFSGCSVLENLVLSDCMWMHVEDIVISISTLKSLTIDDQSFLDPFDDFNGCKIRIDAPNLTYFEYIGFLSNEILLSNVPSLVKACIHISLPCERQKIVACRAIDLLKPLQYVMSLRLSNCTIEGFEHSVNLGENDRVWLLIPICVSNCLKTVTFKNFHANDSELCFLKHVLKYARVLERMNICWSKTPLRGQKKQTKVMKELETIERSSIACVVKFS</sequence>